<dbReference type="Proteomes" id="UP000484885">
    <property type="component" value="Unassembled WGS sequence"/>
</dbReference>
<feature type="transmembrane region" description="Helical" evidence="7">
    <location>
        <begin position="105"/>
        <end position="129"/>
    </location>
</feature>
<evidence type="ECO:0000256" key="4">
    <source>
        <dbReference type="ARBA" id="ARBA00022692"/>
    </source>
</evidence>
<protein>
    <recommendedName>
        <fullName evidence="7">UPF0056 membrane protein</fullName>
    </recommendedName>
</protein>
<feature type="transmembrane region" description="Helical" evidence="7">
    <location>
        <begin position="39"/>
        <end position="56"/>
    </location>
</feature>
<name>A0A845UYN8_9GAMM</name>
<comment type="subcellular location">
    <subcellularLocation>
        <location evidence="1 7">Cell membrane</location>
        <topology evidence="1 7">Multi-pass membrane protein</topology>
    </subcellularLocation>
</comment>
<dbReference type="EMBL" id="JAAGSC010000041">
    <property type="protein sequence ID" value="NDY95838.1"/>
    <property type="molecule type" value="Genomic_DNA"/>
</dbReference>
<organism evidence="8 9">
    <name type="scientific">Wenzhouxiangella limi</name>
    <dbReference type="NCBI Taxonomy" id="2707351"/>
    <lineage>
        <taxon>Bacteria</taxon>
        <taxon>Pseudomonadati</taxon>
        <taxon>Pseudomonadota</taxon>
        <taxon>Gammaproteobacteria</taxon>
        <taxon>Chromatiales</taxon>
        <taxon>Wenzhouxiangellaceae</taxon>
        <taxon>Wenzhouxiangella</taxon>
    </lineage>
</organism>
<proteinExistence type="inferred from homology"/>
<comment type="caution">
    <text evidence="8">The sequence shown here is derived from an EMBL/GenBank/DDBJ whole genome shotgun (WGS) entry which is preliminary data.</text>
</comment>
<dbReference type="AlphaFoldDB" id="A0A845UYN8"/>
<feature type="transmembrane region" description="Helical" evidence="7">
    <location>
        <begin position="62"/>
        <end position="84"/>
    </location>
</feature>
<accession>A0A845UYN8</accession>
<evidence type="ECO:0000256" key="5">
    <source>
        <dbReference type="ARBA" id="ARBA00022989"/>
    </source>
</evidence>
<feature type="transmembrane region" description="Helical" evidence="7">
    <location>
        <begin position="6"/>
        <end position="27"/>
    </location>
</feature>
<dbReference type="NCBIfam" id="NF008010">
    <property type="entry name" value="PRK10739.1"/>
    <property type="match status" value="1"/>
</dbReference>
<evidence type="ECO:0000256" key="6">
    <source>
        <dbReference type="ARBA" id="ARBA00023136"/>
    </source>
</evidence>
<keyword evidence="4 7" id="KW-0812">Transmembrane</keyword>
<keyword evidence="9" id="KW-1185">Reference proteome</keyword>
<dbReference type="InterPro" id="IPR002771">
    <property type="entry name" value="Multi_antbiot-R_MarC"/>
</dbReference>
<dbReference type="RefSeq" id="WP_164211244.1">
    <property type="nucleotide sequence ID" value="NZ_JAAGSC010000041.1"/>
</dbReference>
<evidence type="ECO:0000256" key="1">
    <source>
        <dbReference type="ARBA" id="ARBA00004651"/>
    </source>
</evidence>
<feature type="transmembrane region" description="Helical" evidence="7">
    <location>
        <begin position="135"/>
        <end position="156"/>
    </location>
</feature>
<evidence type="ECO:0000313" key="9">
    <source>
        <dbReference type="Proteomes" id="UP000484885"/>
    </source>
</evidence>
<dbReference type="Pfam" id="PF01914">
    <property type="entry name" value="MarC"/>
    <property type="match status" value="1"/>
</dbReference>
<dbReference type="PANTHER" id="PTHR33508">
    <property type="entry name" value="UPF0056 MEMBRANE PROTEIN YHCE"/>
    <property type="match status" value="1"/>
</dbReference>
<keyword evidence="3" id="KW-1003">Cell membrane</keyword>
<feature type="transmembrane region" description="Helical" evidence="7">
    <location>
        <begin position="177"/>
        <end position="200"/>
    </location>
</feature>
<keyword evidence="6 7" id="KW-0472">Membrane</keyword>
<dbReference type="GO" id="GO:0005886">
    <property type="term" value="C:plasma membrane"/>
    <property type="evidence" value="ECO:0007669"/>
    <property type="project" value="UniProtKB-SubCell"/>
</dbReference>
<reference evidence="8 9" key="1">
    <citation type="submission" date="2020-02" db="EMBL/GenBank/DDBJ databases">
        <authorList>
            <person name="Zhang X.-Y."/>
        </authorList>
    </citation>
    <scope>NUCLEOTIDE SEQUENCE [LARGE SCALE GENOMIC DNA]</scope>
    <source>
        <strain evidence="8 9">C33</strain>
    </source>
</reference>
<evidence type="ECO:0000256" key="3">
    <source>
        <dbReference type="ARBA" id="ARBA00022475"/>
    </source>
</evidence>
<sequence length="201" mass="21684">MDLIGAAILLFVVMDPLGNIPIFLAVLDKVPAERRYRVLIRELILALILLLLFLFAGKYVLAFLGLSEASISVAGGIILFLIAVKMIFPVPRSMRDDYDDDHDEPFLVPLAVPMIAGPSAMAILLLLATGEPGRLAIWTVAVLLAWGATAVILLAAPLLKRLLGQRGLIATERLMGMLLVAISVQMFLEGVGQFLGVRAIS</sequence>
<evidence type="ECO:0000256" key="7">
    <source>
        <dbReference type="RuleBase" id="RU362048"/>
    </source>
</evidence>
<dbReference type="NCBIfam" id="TIGR00427">
    <property type="entry name" value="NAAT family transporter"/>
    <property type="match status" value="1"/>
</dbReference>
<evidence type="ECO:0000313" key="8">
    <source>
        <dbReference type="EMBL" id="NDY95838.1"/>
    </source>
</evidence>
<gene>
    <name evidence="8" type="ORF">G3I74_08870</name>
</gene>
<keyword evidence="5 7" id="KW-1133">Transmembrane helix</keyword>
<comment type="similarity">
    <text evidence="2 7">Belongs to the UPF0056 (MarC) family.</text>
</comment>
<dbReference type="PANTHER" id="PTHR33508:SF10">
    <property type="entry name" value="UPF0056 INNER MEMBRANE PROTEIN YHGN"/>
    <property type="match status" value="1"/>
</dbReference>
<evidence type="ECO:0000256" key="2">
    <source>
        <dbReference type="ARBA" id="ARBA00009784"/>
    </source>
</evidence>